<evidence type="ECO:0000313" key="1">
    <source>
        <dbReference type="EMBL" id="QOI43106.1"/>
    </source>
</evidence>
<dbReference type="SUPFAM" id="SSF51182">
    <property type="entry name" value="RmlC-like cupins"/>
    <property type="match status" value="1"/>
</dbReference>
<dbReference type="Proteomes" id="UP000663124">
    <property type="component" value="Chromosome 1"/>
</dbReference>
<dbReference type="InterPro" id="IPR014710">
    <property type="entry name" value="RmlC-like_jellyroll"/>
</dbReference>
<proteinExistence type="predicted"/>
<gene>
    <name evidence="1" type="ORF">Lepto782_13100</name>
</gene>
<dbReference type="CDD" id="cd20292">
    <property type="entry name" value="cupin_QdtA-like"/>
    <property type="match status" value="1"/>
</dbReference>
<evidence type="ECO:0000313" key="2">
    <source>
        <dbReference type="Proteomes" id="UP000663124"/>
    </source>
</evidence>
<accession>A0A1X8WTA2</accession>
<dbReference type="AlphaFoldDB" id="A0A1X8WTA2"/>
<dbReference type="InterPro" id="IPR008894">
    <property type="entry name" value="QdtA_cupin_dom"/>
</dbReference>
<dbReference type="InterPro" id="IPR011051">
    <property type="entry name" value="RmlC_Cupin_sf"/>
</dbReference>
<reference evidence="1" key="1">
    <citation type="submission" date="2019-09" db="EMBL/GenBank/DDBJ databases">
        <title>Comparative Genomics of Leptospira interrogans Reveals Genome Plasticity - A Common Adaptive Strategy for Survival in Various Hosts.</title>
        <authorList>
            <person name="Ramli S.R."/>
            <person name="Bunk B."/>
            <person name="Goris M."/>
            <person name="Bhuju S."/>
            <person name="Jarek M."/>
            <person name="Sproer C."/>
            <person name="Mustakim S."/>
            <person name="Strommenger B."/>
            <person name="Pessler F."/>
        </authorList>
    </citation>
    <scope>NUCLEOTIDE SEQUENCE</scope>
    <source>
        <strain evidence="1">782</strain>
    </source>
</reference>
<dbReference type="Gene3D" id="2.60.120.10">
    <property type="entry name" value="Jelly Rolls"/>
    <property type="match status" value="1"/>
</dbReference>
<name>A0A1X8WTA2_LEPIR</name>
<organism evidence="1 2">
    <name type="scientific">Leptospira interrogans serovar Canicola</name>
    <dbReference type="NCBI Taxonomy" id="211880"/>
    <lineage>
        <taxon>Bacteria</taxon>
        <taxon>Pseudomonadati</taxon>
        <taxon>Spirochaetota</taxon>
        <taxon>Spirochaetia</taxon>
        <taxon>Leptospirales</taxon>
        <taxon>Leptospiraceae</taxon>
        <taxon>Leptospira</taxon>
    </lineage>
</organism>
<dbReference type="GeneID" id="61142066"/>
<protein>
    <submittedName>
        <fullName evidence="1">WxcM-like domain-containing protein</fullName>
    </submittedName>
</protein>
<dbReference type="EMBL" id="CP043884">
    <property type="protein sequence ID" value="QOI43106.1"/>
    <property type="molecule type" value="Genomic_DNA"/>
</dbReference>
<sequence length="142" mass="15860">MKNTTVSDLRKIKFWQHSKNGVLSVFEGSNENSVPFSIARVFTISGVLIGGVRGNHAHRKCIQLVVCLIGSVTIEITDGRNKKEIVLNNSSIGLLIPAGLWNTIIFNQLESVIAVFCDRIYEEDDYLRDPAEFLIYKGILHA</sequence>
<dbReference type="RefSeq" id="WP_000799638.1">
    <property type="nucleotide sequence ID" value="NZ_CP043884.1"/>
</dbReference>
<dbReference type="Pfam" id="PF05523">
    <property type="entry name" value="FdtA"/>
    <property type="match status" value="1"/>
</dbReference>